<dbReference type="PANTHER" id="PTHR33332">
    <property type="entry name" value="REVERSE TRANSCRIPTASE DOMAIN-CONTAINING PROTEIN"/>
    <property type="match status" value="1"/>
</dbReference>
<evidence type="ECO:0000313" key="1">
    <source>
        <dbReference type="EMBL" id="KAJ7416257.1"/>
    </source>
</evidence>
<dbReference type="EMBL" id="WHWB01033843">
    <property type="protein sequence ID" value="KAJ7416257.1"/>
    <property type="molecule type" value="Genomic_DNA"/>
</dbReference>
<comment type="caution">
    <text evidence="1">The sequence shown here is derived from an EMBL/GenBank/DDBJ whole genome shotgun (WGS) entry which is preliminary data.</text>
</comment>
<dbReference type="Proteomes" id="UP001145742">
    <property type="component" value="Unassembled WGS sequence"/>
</dbReference>
<protein>
    <submittedName>
        <fullName evidence="1">RNA-directed DNA polymerase from mobile element jockey-like protein</fullName>
    </submittedName>
</protein>
<sequence>MSDVIAKSLFIIFERSWRTGKIPEDCRKADVTQTFTKDKEGPKKPMPVSPTTIPGEVIEQLILDAIAKDVVEKKVIRSIQHESTQGKSCLMNVKASYDGMTSWVNEERVVDVVYLDFSKAFDSLP</sequence>
<keyword evidence="2" id="KW-1185">Reference proteome</keyword>
<evidence type="ECO:0000313" key="2">
    <source>
        <dbReference type="Proteomes" id="UP001145742"/>
    </source>
</evidence>
<accession>A0ABQ9DCY3</accession>
<reference evidence="1" key="1">
    <citation type="submission" date="2019-10" db="EMBL/GenBank/DDBJ databases">
        <authorList>
            <person name="Soares A.E.R."/>
            <person name="Aleixo A."/>
            <person name="Schneider P."/>
            <person name="Miyaki C.Y."/>
            <person name="Schneider M.P."/>
            <person name="Mello C."/>
            <person name="Vasconcelos A.T.R."/>
        </authorList>
    </citation>
    <scope>NUCLEOTIDE SEQUENCE</scope>
    <source>
        <tissue evidence="1">Muscle</tissue>
    </source>
</reference>
<name>A0ABQ9DCY3_9PASS</name>
<organism evidence="1 2">
    <name type="scientific">Willisornis vidua</name>
    <name type="common">Xingu scale-backed antbird</name>
    <dbReference type="NCBI Taxonomy" id="1566151"/>
    <lineage>
        <taxon>Eukaryota</taxon>
        <taxon>Metazoa</taxon>
        <taxon>Chordata</taxon>
        <taxon>Craniata</taxon>
        <taxon>Vertebrata</taxon>
        <taxon>Euteleostomi</taxon>
        <taxon>Archelosauria</taxon>
        <taxon>Archosauria</taxon>
        <taxon>Dinosauria</taxon>
        <taxon>Saurischia</taxon>
        <taxon>Theropoda</taxon>
        <taxon>Coelurosauria</taxon>
        <taxon>Aves</taxon>
        <taxon>Neognathae</taxon>
        <taxon>Neoaves</taxon>
        <taxon>Telluraves</taxon>
        <taxon>Australaves</taxon>
        <taxon>Passeriformes</taxon>
        <taxon>Thamnophilidae</taxon>
        <taxon>Willisornis</taxon>
    </lineage>
</organism>
<proteinExistence type="predicted"/>
<gene>
    <name evidence="1" type="ORF">WISP_72533</name>
</gene>